<dbReference type="EMBL" id="JADOES010000077">
    <property type="protein sequence ID" value="MBT9318046.1"/>
    <property type="molecule type" value="Genomic_DNA"/>
</dbReference>
<keyword evidence="1" id="KW-1133">Transmembrane helix</keyword>
<keyword evidence="3" id="KW-1185">Reference proteome</keyword>
<keyword evidence="1" id="KW-0812">Transmembrane</keyword>
<protein>
    <submittedName>
        <fullName evidence="2">Uncharacterized protein</fullName>
    </submittedName>
</protein>
<dbReference type="Proteomes" id="UP000717364">
    <property type="component" value="Unassembled WGS sequence"/>
</dbReference>
<evidence type="ECO:0000256" key="1">
    <source>
        <dbReference type="SAM" id="Phobius"/>
    </source>
</evidence>
<feature type="transmembrane region" description="Helical" evidence="1">
    <location>
        <begin position="69"/>
        <end position="91"/>
    </location>
</feature>
<proteinExistence type="predicted"/>
<reference evidence="2" key="1">
    <citation type="submission" date="2020-11" db="EMBL/GenBank/DDBJ databases">
        <authorList>
            <person name="Konstantinou D."/>
            <person name="Gkelis S."/>
            <person name="Popin R."/>
            <person name="Fewer D."/>
            <person name="Sivonen K."/>
        </authorList>
    </citation>
    <scope>NUCLEOTIDE SEQUENCE</scope>
    <source>
        <strain evidence="2">TAU-MAC 1115</strain>
    </source>
</reference>
<evidence type="ECO:0000313" key="2">
    <source>
        <dbReference type="EMBL" id="MBT9318046.1"/>
    </source>
</evidence>
<organism evidence="2 3">
    <name type="scientific">Leptothoe spongobia TAU-MAC 1115</name>
    <dbReference type="NCBI Taxonomy" id="1967444"/>
    <lineage>
        <taxon>Bacteria</taxon>
        <taxon>Bacillati</taxon>
        <taxon>Cyanobacteriota</taxon>
        <taxon>Cyanophyceae</taxon>
        <taxon>Nodosilineales</taxon>
        <taxon>Cymatolegaceae</taxon>
        <taxon>Leptothoe</taxon>
        <taxon>Leptothoe spongobia</taxon>
    </lineage>
</organism>
<comment type="caution">
    <text evidence="2">The sequence shown here is derived from an EMBL/GenBank/DDBJ whole genome shotgun (WGS) entry which is preliminary data.</text>
</comment>
<gene>
    <name evidence="2" type="ORF">IXB50_21775</name>
</gene>
<sequence length="151" mass="17381">MKFANHGLTEFLPTTDHLGQSLINDFFTFINLWQAACDNGYGIVPNWDEKRDLIIESFDWFCVNILKNLVAIAVFIALVAWHGATTLYTWCVASGRVWVHLRLIVSFVGGCAVFSLRVLMWIEETGAPIVLQWCDRLVRRVWSMFCPWLLV</sequence>
<evidence type="ECO:0000313" key="3">
    <source>
        <dbReference type="Proteomes" id="UP000717364"/>
    </source>
</evidence>
<feature type="transmembrane region" description="Helical" evidence="1">
    <location>
        <begin position="103"/>
        <end position="122"/>
    </location>
</feature>
<keyword evidence="1" id="KW-0472">Membrane</keyword>
<dbReference type="RefSeq" id="WP_215611108.1">
    <property type="nucleotide sequence ID" value="NZ_JADOES010000077.1"/>
</dbReference>
<reference evidence="2" key="2">
    <citation type="journal article" date="2021" name="Mar. Drugs">
        <title>Genome Reduction and Secondary Metabolism of the Marine Sponge-Associated Cyanobacterium Leptothoe.</title>
        <authorList>
            <person name="Konstantinou D."/>
            <person name="Popin R.V."/>
            <person name="Fewer D.P."/>
            <person name="Sivonen K."/>
            <person name="Gkelis S."/>
        </authorList>
    </citation>
    <scope>NUCLEOTIDE SEQUENCE</scope>
    <source>
        <strain evidence="2">TAU-MAC 1115</strain>
    </source>
</reference>
<accession>A0A947DJ70</accession>
<name>A0A947DJ70_9CYAN</name>
<dbReference type="AlphaFoldDB" id="A0A947DJ70"/>